<organism evidence="9 10">
    <name type="scientific">Candidatus Sungbacteria bacterium RIFCSPHIGHO2_01_FULL_47_32</name>
    <dbReference type="NCBI Taxonomy" id="1802264"/>
    <lineage>
        <taxon>Bacteria</taxon>
        <taxon>Candidatus Sungiibacteriota</taxon>
    </lineage>
</organism>
<comment type="subunit">
    <text evidence="5">Part of the 50S ribosomal subunit; part of the 5S rRNA/L5/L18/L25 subcomplex. Contacts the 5S rRNA. Binds to the 5S rRNA independently of L5 and L18.</text>
</comment>
<dbReference type="Pfam" id="PF01386">
    <property type="entry name" value="Ribosomal_L25p"/>
    <property type="match status" value="1"/>
</dbReference>
<dbReference type="Gene3D" id="2.40.240.10">
    <property type="entry name" value="Ribosomal Protein L25, Chain P"/>
    <property type="match status" value="1"/>
</dbReference>
<feature type="domain" description="Large ribosomal subunit protein bL25 beta" evidence="8">
    <location>
        <begin position="98"/>
        <end position="182"/>
    </location>
</feature>
<name>A0A1G2K3P1_9BACT</name>
<dbReference type="InterPro" id="IPR029751">
    <property type="entry name" value="Ribosomal_L25_dom"/>
</dbReference>
<dbReference type="GO" id="GO:0006412">
    <property type="term" value="P:translation"/>
    <property type="evidence" value="ECO:0007669"/>
    <property type="project" value="UniProtKB-UniRule"/>
</dbReference>
<evidence type="ECO:0000256" key="6">
    <source>
        <dbReference type="SAM" id="MobiDB-lite"/>
    </source>
</evidence>
<dbReference type="InterPro" id="IPR020930">
    <property type="entry name" value="Ribosomal_uL5_bac-type"/>
</dbReference>
<dbReference type="Gene3D" id="2.170.120.20">
    <property type="entry name" value="Ribosomal protein L25, beta domain"/>
    <property type="match status" value="1"/>
</dbReference>
<dbReference type="AlphaFoldDB" id="A0A1G2K3P1"/>
<keyword evidence="3 5" id="KW-0689">Ribosomal protein</keyword>
<evidence type="ECO:0000256" key="5">
    <source>
        <dbReference type="HAMAP-Rule" id="MF_01334"/>
    </source>
</evidence>
<dbReference type="InterPro" id="IPR020056">
    <property type="entry name" value="Rbsml_bL25/Gln-tRNA_synth_N"/>
</dbReference>
<sequence>MQELKAKTREILGKSVKNLRKGGFLPAVVYGDGMSSKAISIPIREFEKVFKEAGESSLVKLDVDGKPYNVLIHDISHDPLKGSLLHADFYAVRMDKAIRTEVELEFVGESPAVKNEGGILVKVMRELEIEALPQDLPPSIAVDISGLDKLEARLLIKDLKLPKGVKVHMEMDDIVALVETPRSEAELEELAKTETVAEVAEVKTEQEVKAEEKAKKAVEADTAEPKKTDAKKAEPKK</sequence>
<dbReference type="InterPro" id="IPR001021">
    <property type="entry name" value="Ribosomal_bL25_long"/>
</dbReference>
<keyword evidence="1 5" id="KW-0699">rRNA-binding</keyword>
<dbReference type="GO" id="GO:0008097">
    <property type="term" value="F:5S rRNA binding"/>
    <property type="evidence" value="ECO:0007669"/>
    <property type="project" value="InterPro"/>
</dbReference>
<dbReference type="SUPFAM" id="SSF50715">
    <property type="entry name" value="Ribosomal protein L25-like"/>
    <property type="match status" value="1"/>
</dbReference>
<gene>
    <name evidence="5" type="primary">rplY</name>
    <name evidence="5" type="synonym">ctc</name>
    <name evidence="9" type="ORF">A2633_04930</name>
</gene>
<comment type="function">
    <text evidence="5">This is one of the proteins that binds to the 5S RNA in the ribosome where it forms part of the central protuberance.</text>
</comment>
<evidence type="ECO:0000256" key="3">
    <source>
        <dbReference type="ARBA" id="ARBA00022980"/>
    </source>
</evidence>
<reference evidence="9 10" key="1">
    <citation type="journal article" date="2016" name="Nat. Commun.">
        <title>Thousands of microbial genomes shed light on interconnected biogeochemical processes in an aquifer system.</title>
        <authorList>
            <person name="Anantharaman K."/>
            <person name="Brown C.T."/>
            <person name="Hug L.A."/>
            <person name="Sharon I."/>
            <person name="Castelle C.J."/>
            <person name="Probst A.J."/>
            <person name="Thomas B.C."/>
            <person name="Singh A."/>
            <person name="Wilkins M.J."/>
            <person name="Karaoz U."/>
            <person name="Brodie E.L."/>
            <person name="Williams K.H."/>
            <person name="Hubbard S.S."/>
            <person name="Banfield J.F."/>
        </authorList>
    </citation>
    <scope>NUCLEOTIDE SEQUENCE [LARGE SCALE GENOMIC DNA]</scope>
</reference>
<feature type="region of interest" description="Disordered" evidence="6">
    <location>
        <begin position="204"/>
        <end position="237"/>
    </location>
</feature>
<dbReference type="GO" id="GO:0022625">
    <property type="term" value="C:cytosolic large ribosomal subunit"/>
    <property type="evidence" value="ECO:0007669"/>
    <property type="project" value="TreeGrafter"/>
</dbReference>
<comment type="similarity">
    <text evidence="5">Belongs to the bacterial ribosomal protein bL25 family. CTC subfamily.</text>
</comment>
<evidence type="ECO:0000313" key="9">
    <source>
        <dbReference type="EMBL" id="OGZ93793.1"/>
    </source>
</evidence>
<protein>
    <recommendedName>
        <fullName evidence="5">Large ribosomal subunit protein bL25</fullName>
    </recommendedName>
    <alternativeName>
        <fullName evidence="5">General stress protein CTC</fullName>
    </alternativeName>
</protein>
<dbReference type="CDD" id="cd00495">
    <property type="entry name" value="Ribosomal_L25_TL5_CTC"/>
    <property type="match status" value="1"/>
</dbReference>
<dbReference type="NCBIfam" id="TIGR00731">
    <property type="entry name" value="bL25_bact_ctc"/>
    <property type="match status" value="1"/>
</dbReference>
<dbReference type="Pfam" id="PF14693">
    <property type="entry name" value="Ribosomal_TL5_C"/>
    <property type="match status" value="1"/>
</dbReference>
<evidence type="ECO:0000256" key="2">
    <source>
        <dbReference type="ARBA" id="ARBA00022884"/>
    </source>
</evidence>
<evidence type="ECO:0000256" key="4">
    <source>
        <dbReference type="ARBA" id="ARBA00023274"/>
    </source>
</evidence>
<proteinExistence type="inferred from homology"/>
<evidence type="ECO:0000259" key="8">
    <source>
        <dbReference type="Pfam" id="PF14693"/>
    </source>
</evidence>
<dbReference type="PANTHER" id="PTHR33284:SF1">
    <property type="entry name" value="RIBOSOMAL PROTEIN L25_GLN-TRNA SYNTHETASE, ANTI-CODON-BINDING DOMAIN-CONTAINING PROTEIN"/>
    <property type="match status" value="1"/>
</dbReference>
<evidence type="ECO:0000256" key="1">
    <source>
        <dbReference type="ARBA" id="ARBA00022730"/>
    </source>
</evidence>
<dbReference type="InterPro" id="IPR037121">
    <property type="entry name" value="Ribosomal_bL25_C"/>
</dbReference>
<keyword evidence="4 5" id="KW-0687">Ribonucleoprotein</keyword>
<dbReference type="PANTHER" id="PTHR33284">
    <property type="entry name" value="RIBOSOMAL PROTEIN L25/GLN-TRNA SYNTHETASE, ANTI-CODON-BINDING DOMAIN-CONTAINING PROTEIN"/>
    <property type="match status" value="1"/>
</dbReference>
<dbReference type="InterPro" id="IPR011035">
    <property type="entry name" value="Ribosomal_bL25/Gln-tRNA_synth"/>
</dbReference>
<accession>A0A1G2K3P1</accession>
<feature type="domain" description="Large ribosomal subunit protein bL25 L25" evidence="7">
    <location>
        <begin position="4"/>
        <end position="89"/>
    </location>
</feature>
<dbReference type="HAMAP" id="MF_01334">
    <property type="entry name" value="Ribosomal_bL25_CTC"/>
    <property type="match status" value="1"/>
</dbReference>
<dbReference type="InterPro" id="IPR020057">
    <property type="entry name" value="Ribosomal_bL25_b-dom"/>
</dbReference>
<keyword evidence="2 5" id="KW-0694">RNA-binding</keyword>
<evidence type="ECO:0000313" key="10">
    <source>
        <dbReference type="Proteomes" id="UP000177152"/>
    </source>
</evidence>
<comment type="caution">
    <text evidence="9">The sequence shown here is derived from an EMBL/GenBank/DDBJ whole genome shotgun (WGS) entry which is preliminary data.</text>
</comment>
<dbReference type="Proteomes" id="UP000177152">
    <property type="component" value="Unassembled WGS sequence"/>
</dbReference>
<dbReference type="EMBL" id="MHQC01000050">
    <property type="protein sequence ID" value="OGZ93793.1"/>
    <property type="molecule type" value="Genomic_DNA"/>
</dbReference>
<evidence type="ECO:0000259" key="7">
    <source>
        <dbReference type="Pfam" id="PF01386"/>
    </source>
</evidence>
<dbReference type="GO" id="GO:0003735">
    <property type="term" value="F:structural constituent of ribosome"/>
    <property type="evidence" value="ECO:0007669"/>
    <property type="project" value="InterPro"/>
</dbReference>